<feature type="compositionally biased region" description="Low complexity" evidence="1">
    <location>
        <begin position="175"/>
        <end position="187"/>
    </location>
</feature>
<gene>
    <name evidence="4" type="ORF">CLOSTMETH_01838</name>
</gene>
<dbReference type="HOGENOM" id="CLU_862508_0_0_9"/>
<feature type="domain" description="Cyclophilin-like" evidence="3">
    <location>
        <begin position="60"/>
        <end position="162"/>
    </location>
</feature>
<dbReference type="EMBL" id="ACEC01000061">
    <property type="protein sequence ID" value="EEG30497.1"/>
    <property type="molecule type" value="Genomic_DNA"/>
</dbReference>
<keyword evidence="5" id="KW-1185">Reference proteome</keyword>
<reference evidence="4 5" key="2">
    <citation type="submission" date="2009-02" db="EMBL/GenBank/DDBJ databases">
        <title>Draft genome sequence of Clostridium methylpentosum (DSM 5476).</title>
        <authorList>
            <person name="Sudarsanam P."/>
            <person name="Ley R."/>
            <person name="Guruge J."/>
            <person name="Turnbaugh P.J."/>
            <person name="Mahowald M."/>
            <person name="Liep D."/>
            <person name="Gordon J."/>
        </authorList>
    </citation>
    <scope>NUCLEOTIDE SEQUENCE [LARGE SCALE GENOMIC DNA]</scope>
    <source>
        <strain evidence="4 5">DSM 5476</strain>
    </source>
</reference>
<name>C0EDB1_9FIRM</name>
<proteinExistence type="predicted"/>
<comment type="caution">
    <text evidence="4">The sequence shown here is derived from an EMBL/GenBank/DDBJ whole genome shotgun (WGS) entry which is preliminary data.</text>
</comment>
<feature type="region of interest" description="Disordered" evidence="1">
    <location>
        <begin position="30"/>
        <end position="51"/>
    </location>
</feature>
<feature type="region of interest" description="Disordered" evidence="1">
    <location>
        <begin position="167"/>
        <end position="200"/>
    </location>
</feature>
<dbReference type="Proteomes" id="UP000003340">
    <property type="component" value="Unassembled WGS sequence"/>
</dbReference>
<dbReference type="AlphaFoldDB" id="C0EDB1"/>
<evidence type="ECO:0000256" key="2">
    <source>
        <dbReference type="SAM" id="SignalP"/>
    </source>
</evidence>
<dbReference type="PROSITE" id="PS51257">
    <property type="entry name" value="PROKAR_LIPOPROTEIN"/>
    <property type="match status" value="1"/>
</dbReference>
<dbReference type="SUPFAM" id="SSF50891">
    <property type="entry name" value="Cyclophilin-like"/>
    <property type="match status" value="2"/>
</dbReference>
<keyword evidence="2" id="KW-0732">Signal</keyword>
<evidence type="ECO:0000313" key="4">
    <source>
        <dbReference type="EMBL" id="EEG30497.1"/>
    </source>
</evidence>
<dbReference type="Gene3D" id="2.40.100.20">
    <property type="match status" value="2"/>
</dbReference>
<feature type="signal peptide" evidence="2">
    <location>
        <begin position="1"/>
        <end position="21"/>
    </location>
</feature>
<dbReference type="Pfam" id="PF18050">
    <property type="entry name" value="Cyclophil_like2"/>
    <property type="match status" value="2"/>
</dbReference>
<evidence type="ECO:0000256" key="1">
    <source>
        <dbReference type="SAM" id="MobiDB-lite"/>
    </source>
</evidence>
<reference evidence="4 5" key="1">
    <citation type="submission" date="2009-01" db="EMBL/GenBank/DDBJ databases">
        <authorList>
            <person name="Fulton L."/>
            <person name="Clifton S."/>
            <person name="Fulton B."/>
            <person name="Xu J."/>
            <person name="Minx P."/>
            <person name="Pepin K.H."/>
            <person name="Johnson M."/>
            <person name="Bhonagiri V."/>
            <person name="Nash W.E."/>
            <person name="Mardis E.R."/>
            <person name="Wilson R.K."/>
        </authorList>
    </citation>
    <scope>NUCLEOTIDE SEQUENCE [LARGE SCALE GENOMIC DNA]</scope>
    <source>
        <strain evidence="4 5">DSM 5476</strain>
    </source>
</reference>
<feature type="domain" description="Cyclophilin-like" evidence="3">
    <location>
        <begin position="213"/>
        <end position="320"/>
    </location>
</feature>
<dbReference type="InterPro" id="IPR041183">
    <property type="entry name" value="Cyclophilin-like"/>
</dbReference>
<evidence type="ECO:0000259" key="3">
    <source>
        <dbReference type="Pfam" id="PF18050"/>
    </source>
</evidence>
<feature type="chain" id="PRO_5038870583" description="Cyclophilin-like domain-containing protein" evidence="2">
    <location>
        <begin position="22"/>
        <end position="322"/>
    </location>
</feature>
<protein>
    <recommendedName>
        <fullName evidence="3">Cyclophilin-like domain-containing protein</fullName>
    </recommendedName>
</protein>
<dbReference type="InterPro" id="IPR029000">
    <property type="entry name" value="Cyclophilin-like_dom_sf"/>
</dbReference>
<dbReference type="eggNOG" id="COG4925">
    <property type="taxonomic scope" value="Bacteria"/>
</dbReference>
<accession>C0EDB1</accession>
<feature type="compositionally biased region" description="Polar residues" evidence="1">
    <location>
        <begin position="30"/>
        <end position="44"/>
    </location>
</feature>
<organism evidence="4 5">
    <name type="scientific">[Clostridium] methylpentosum DSM 5476</name>
    <dbReference type="NCBI Taxonomy" id="537013"/>
    <lineage>
        <taxon>Bacteria</taxon>
        <taxon>Bacillati</taxon>
        <taxon>Bacillota</taxon>
        <taxon>Clostridia</taxon>
        <taxon>Eubacteriales</taxon>
        <taxon>Oscillospiraceae</taxon>
        <taxon>Oscillospiraceae incertae sedis</taxon>
    </lineage>
</organism>
<sequence length="322" mass="34182">MKKLFSILVVSVLLFSLAACGTVQSGQQLEDASSLSGDSGTVGEQKSDDSREIQITTGSGNKMIFQLNHSPAADSFYRQLPLSVSVEDYAESEKIFYPSEELDTRNTPLAKGPSGTLAYYAPWGNIAIFYEECRGASGLYGLGEVITGAEFISELTGEIQIELVDASSASRPENASSQSAQAAMDSSTESEGAGQAADGSNSEEIAAIKMKVQIGSDTFTATLEENAAVDALVQRMKNAPVTIQMRDYSGFEKVGSLGVSLPASNGQITTQAGDIVLYNGDQIVVFYGSNSWNYTRLGTIDDLTGWKEALGNGDVTVTFSLE</sequence>
<evidence type="ECO:0000313" key="5">
    <source>
        <dbReference type="Proteomes" id="UP000003340"/>
    </source>
</evidence>
<dbReference type="STRING" id="537013.CLOSTMETH_01838"/>